<gene>
    <name evidence="1" type="ORF">MNBD_NITROSPINAE03-1526</name>
</gene>
<dbReference type="AlphaFoldDB" id="A0A3B1CCA1"/>
<protein>
    <recommendedName>
        <fullName evidence="2">RiboL-PSP-HEPN domain-containing protein</fullName>
    </recommendedName>
</protein>
<evidence type="ECO:0000313" key="1">
    <source>
        <dbReference type="EMBL" id="VAX24271.1"/>
    </source>
</evidence>
<proteinExistence type="predicted"/>
<reference evidence="1" key="1">
    <citation type="submission" date="2018-06" db="EMBL/GenBank/DDBJ databases">
        <authorList>
            <person name="Zhirakovskaya E."/>
        </authorList>
    </citation>
    <scope>NUCLEOTIDE SEQUENCE</scope>
</reference>
<sequence length="213" mass="24007">MSMDEHDVAYERYMSDLYEEHYHEAIEEFTDELLISYYTDNKLLAKPAINSLCEARKLEGANPTAVFILAAIAVEVGLKVTLLKPIIFGLVHDNSVASLITDLTVSHPAMKKYQQLLLRVLDQHGGVNIEKIIREGSDKTLWDEIKEVKELRNLIMHRAEKASIANADLALGVASTILEKVFPDVVAKMGLHLHNDFQICDDFKCKLKSAQDK</sequence>
<organism evidence="1">
    <name type="scientific">hydrothermal vent metagenome</name>
    <dbReference type="NCBI Taxonomy" id="652676"/>
    <lineage>
        <taxon>unclassified sequences</taxon>
        <taxon>metagenomes</taxon>
        <taxon>ecological metagenomes</taxon>
    </lineage>
</organism>
<name>A0A3B1CCA1_9ZZZZ</name>
<dbReference type="EMBL" id="UOGB01000291">
    <property type="protein sequence ID" value="VAX24271.1"/>
    <property type="molecule type" value="Genomic_DNA"/>
</dbReference>
<accession>A0A3B1CCA1</accession>
<evidence type="ECO:0008006" key="2">
    <source>
        <dbReference type="Google" id="ProtNLM"/>
    </source>
</evidence>